<evidence type="ECO:0000259" key="2">
    <source>
        <dbReference type="Pfam" id="PF01551"/>
    </source>
</evidence>
<dbReference type="Pfam" id="PF01551">
    <property type="entry name" value="Peptidase_M23"/>
    <property type="match status" value="1"/>
</dbReference>
<dbReference type="AlphaFoldDB" id="A0A9W5RE99"/>
<feature type="domain" description="M23ase beta-sheet core" evidence="2">
    <location>
        <begin position="194"/>
        <end position="295"/>
    </location>
</feature>
<dbReference type="Proteomes" id="UP000014387">
    <property type="component" value="Unassembled WGS sequence"/>
</dbReference>
<dbReference type="InterPro" id="IPR050570">
    <property type="entry name" value="Cell_wall_metabolism_enzyme"/>
</dbReference>
<proteinExistence type="predicted"/>
<dbReference type="EMBL" id="AGWN01000001">
    <property type="protein sequence ID" value="EPD30767.1"/>
    <property type="molecule type" value="Genomic_DNA"/>
</dbReference>
<keyword evidence="4" id="KW-1185">Reference proteome</keyword>
<dbReference type="InterPro" id="IPR011055">
    <property type="entry name" value="Dup_hybrid_motif"/>
</dbReference>
<protein>
    <recommendedName>
        <fullName evidence="2">M23ase beta-sheet core domain-containing protein</fullName>
    </recommendedName>
</protein>
<organism evidence="3 4">
    <name type="scientific">Gleimia europaea ACS-120-V-Col10b</name>
    <dbReference type="NCBI Taxonomy" id="883069"/>
    <lineage>
        <taxon>Bacteria</taxon>
        <taxon>Bacillati</taxon>
        <taxon>Actinomycetota</taxon>
        <taxon>Actinomycetes</taxon>
        <taxon>Actinomycetales</taxon>
        <taxon>Actinomycetaceae</taxon>
        <taxon>Gleimia</taxon>
    </lineage>
</organism>
<name>A0A9W5RE99_9ACTO</name>
<comment type="caution">
    <text evidence="3">The sequence shown here is derived from an EMBL/GenBank/DDBJ whole genome shotgun (WGS) entry which is preliminary data.</text>
</comment>
<dbReference type="GO" id="GO:0004222">
    <property type="term" value="F:metalloendopeptidase activity"/>
    <property type="evidence" value="ECO:0007669"/>
    <property type="project" value="TreeGrafter"/>
</dbReference>
<dbReference type="PANTHER" id="PTHR21666">
    <property type="entry name" value="PEPTIDASE-RELATED"/>
    <property type="match status" value="1"/>
</dbReference>
<sequence length="312" mass="33373">MRLGVISSLRIRRVTLCKSFSFAQFWKGIVILPANGSSNGSSFPTRRELREQTGKPRNPKISRPSWLSLLKGGLVAVVAAATVAVPITGFVGPETSIALPSKMIASPATQSSWAKNTDVVVSEAEGLRQVAGAASRAKLRTPLEISQCLEGMPANGNRSVSESAPIVWPLLEGTFNIASPFGYRFHPVLGYSKLHEGLDLAGPIGTPIFAASDGVVQASEPMAGYGYWILIKHTKPGGEVFYTGYAHMFAEDVLVKAGDQVHAGQRIASVGNTGTSTGPHLHFEVHDKDDQLVDPMVWLQENNARQPGQGCD</sequence>
<feature type="region of interest" description="Disordered" evidence="1">
    <location>
        <begin position="39"/>
        <end position="61"/>
    </location>
</feature>
<feature type="compositionally biased region" description="Basic and acidic residues" evidence="1">
    <location>
        <begin position="45"/>
        <end position="54"/>
    </location>
</feature>
<dbReference type="PANTHER" id="PTHR21666:SF270">
    <property type="entry name" value="MUREIN HYDROLASE ACTIVATOR ENVC"/>
    <property type="match status" value="1"/>
</dbReference>
<evidence type="ECO:0000313" key="3">
    <source>
        <dbReference type="EMBL" id="EPD30767.1"/>
    </source>
</evidence>
<evidence type="ECO:0000313" key="4">
    <source>
        <dbReference type="Proteomes" id="UP000014387"/>
    </source>
</evidence>
<accession>A0A9W5RE99</accession>
<gene>
    <name evidence="3" type="ORF">HMPREF9238_00522</name>
</gene>
<dbReference type="Gene3D" id="2.70.70.10">
    <property type="entry name" value="Glucose Permease (Domain IIA)"/>
    <property type="match status" value="1"/>
</dbReference>
<evidence type="ECO:0000256" key="1">
    <source>
        <dbReference type="SAM" id="MobiDB-lite"/>
    </source>
</evidence>
<dbReference type="CDD" id="cd12797">
    <property type="entry name" value="M23_peptidase"/>
    <property type="match status" value="1"/>
</dbReference>
<dbReference type="SUPFAM" id="SSF51261">
    <property type="entry name" value="Duplicated hybrid motif"/>
    <property type="match status" value="1"/>
</dbReference>
<dbReference type="InterPro" id="IPR016047">
    <property type="entry name" value="M23ase_b-sheet_dom"/>
</dbReference>
<reference evidence="3 4" key="1">
    <citation type="submission" date="2013-05" db="EMBL/GenBank/DDBJ databases">
        <title>The Genome Sequence of Actinomyces europaeus ACS-120-V-COL10B.</title>
        <authorList>
            <consortium name="The Broad Institute Genomics Platform"/>
            <person name="Earl A."/>
            <person name="Ward D."/>
            <person name="Feldgarden M."/>
            <person name="Gevers D."/>
            <person name="Saerens B."/>
            <person name="Vaneechoutte M."/>
            <person name="Walker B."/>
            <person name="Young S."/>
            <person name="Zeng Q."/>
            <person name="Gargeya S."/>
            <person name="Fitzgerald M."/>
            <person name="Haas B."/>
            <person name="Abouelleil A."/>
            <person name="Allen A.W."/>
            <person name="Alvarado L."/>
            <person name="Arachchi H.M."/>
            <person name="Berlin A.M."/>
            <person name="Chapman S.B."/>
            <person name="Gainer-Dewar J."/>
            <person name="Goldberg J."/>
            <person name="Griggs A."/>
            <person name="Gujja S."/>
            <person name="Hansen M."/>
            <person name="Howarth C."/>
            <person name="Imamovic A."/>
            <person name="Ireland A."/>
            <person name="Larimer J."/>
            <person name="McCowan C."/>
            <person name="Murphy C."/>
            <person name="Pearson M."/>
            <person name="Poon T.W."/>
            <person name="Priest M."/>
            <person name="Roberts A."/>
            <person name="Saif S."/>
            <person name="Shea T."/>
            <person name="Sisk P."/>
            <person name="Sykes S."/>
            <person name="Wortman J."/>
            <person name="Nusbaum C."/>
            <person name="Birren B."/>
        </authorList>
    </citation>
    <scope>NUCLEOTIDE SEQUENCE [LARGE SCALE GENOMIC DNA]</scope>
    <source>
        <strain evidence="3 4">ACS-120-V-Col10b</strain>
    </source>
</reference>